<dbReference type="OrthoDB" id="8546610at2"/>
<dbReference type="RefSeq" id="WP_047879924.1">
    <property type="nucleotide sequence ID" value="NZ_LDOT01000023.1"/>
</dbReference>
<dbReference type="InterPro" id="IPR021109">
    <property type="entry name" value="Peptidase_aspartic_dom_sf"/>
</dbReference>
<gene>
    <name evidence="3" type="ORF">ABT56_16230</name>
</gene>
<dbReference type="EMBL" id="LDOT01000023">
    <property type="protein sequence ID" value="KLV04153.1"/>
    <property type="molecule type" value="Genomic_DNA"/>
</dbReference>
<dbReference type="STRING" id="1195763.ABT56_16230"/>
<feature type="compositionally biased region" description="Low complexity" evidence="1">
    <location>
        <begin position="28"/>
        <end position="43"/>
    </location>
</feature>
<dbReference type="Gene3D" id="2.40.70.10">
    <property type="entry name" value="Acid Proteases"/>
    <property type="match status" value="1"/>
</dbReference>
<organism evidence="3 4">
    <name type="scientific">Photobacterium aquae</name>
    <dbReference type="NCBI Taxonomy" id="1195763"/>
    <lineage>
        <taxon>Bacteria</taxon>
        <taxon>Pseudomonadati</taxon>
        <taxon>Pseudomonadota</taxon>
        <taxon>Gammaproteobacteria</taxon>
        <taxon>Vibrionales</taxon>
        <taxon>Vibrionaceae</taxon>
        <taxon>Photobacterium</taxon>
    </lineage>
</organism>
<reference evidence="3 4" key="1">
    <citation type="submission" date="2015-05" db="EMBL/GenBank/DDBJ databases">
        <title>Photobacterium galathea sp. nov.</title>
        <authorList>
            <person name="Machado H."/>
            <person name="Gram L."/>
        </authorList>
    </citation>
    <scope>NUCLEOTIDE SEQUENCE [LARGE SCALE GENOMIC DNA]</scope>
    <source>
        <strain evidence="3 4">CGMCC 1.12159</strain>
    </source>
</reference>
<sequence>MRITLLLAGVVLLGGCAQQSAQKTDSLPDVNEPVQPEVVVKQPPVDPPAVEPVPELKPEPKPEPKSEAKPKPQPIVTKTQDGKLILGREEWVVLASTKKPVKATVDNSRSLSSIGVADVQPFERDGKDWVKFKAAGQNLELPVERWSKEKGSDERQPVVKLRARLGDLNELTEFALTAGKGIVLGVNFIRDVAVFDSNRRYVQPKIK</sequence>
<name>A0A0J1GWQ7_9GAMM</name>
<proteinExistence type="predicted"/>
<accession>A0A0J1GWQ7</accession>
<keyword evidence="4" id="KW-1185">Reference proteome</keyword>
<dbReference type="PANTHER" id="PTHR38037">
    <property type="entry name" value="ZN_PROTEASE DOMAIN-CONTAINING PROTEIN"/>
    <property type="match status" value="1"/>
</dbReference>
<evidence type="ECO:0000313" key="3">
    <source>
        <dbReference type="EMBL" id="KLV04153.1"/>
    </source>
</evidence>
<evidence type="ECO:0000256" key="1">
    <source>
        <dbReference type="SAM" id="MobiDB-lite"/>
    </source>
</evidence>
<dbReference type="PATRIC" id="fig|1195763.3.peg.3458"/>
<feature type="compositionally biased region" description="Basic and acidic residues" evidence="1">
    <location>
        <begin position="54"/>
        <end position="70"/>
    </location>
</feature>
<dbReference type="PANTHER" id="PTHR38037:SF2">
    <property type="entry name" value="ATP-DEPENDENT ZINC PROTEASE DOMAIN-CONTAINING PROTEIN-RELATED"/>
    <property type="match status" value="1"/>
</dbReference>
<feature type="domain" description="Retropepsin-like aspartic endopeptidase" evidence="2">
    <location>
        <begin position="85"/>
        <end position="205"/>
    </location>
</feature>
<dbReference type="SUPFAM" id="SSF50630">
    <property type="entry name" value="Acid proteases"/>
    <property type="match status" value="1"/>
</dbReference>
<dbReference type="InterPro" id="IPR008503">
    <property type="entry name" value="Asp_endopeptidase"/>
</dbReference>
<feature type="region of interest" description="Disordered" evidence="1">
    <location>
        <begin position="19"/>
        <end position="80"/>
    </location>
</feature>
<evidence type="ECO:0000259" key="2">
    <source>
        <dbReference type="Pfam" id="PF05618"/>
    </source>
</evidence>
<comment type="caution">
    <text evidence="3">The sequence shown here is derived from an EMBL/GenBank/DDBJ whole genome shotgun (WGS) entry which is preliminary data.</text>
</comment>
<dbReference type="Pfam" id="PF05618">
    <property type="entry name" value="Zn_protease"/>
    <property type="match status" value="1"/>
</dbReference>
<protein>
    <recommendedName>
        <fullName evidence="2">Retropepsin-like aspartic endopeptidase domain-containing protein</fullName>
    </recommendedName>
</protein>
<dbReference type="PROSITE" id="PS51257">
    <property type="entry name" value="PROKAR_LIPOPROTEIN"/>
    <property type="match status" value="1"/>
</dbReference>
<dbReference type="AlphaFoldDB" id="A0A0J1GWQ7"/>
<dbReference type="Proteomes" id="UP000036097">
    <property type="component" value="Unassembled WGS sequence"/>
</dbReference>
<evidence type="ECO:0000313" key="4">
    <source>
        <dbReference type="Proteomes" id="UP000036097"/>
    </source>
</evidence>